<dbReference type="Pfam" id="PF13561">
    <property type="entry name" value="adh_short_C2"/>
    <property type="match status" value="1"/>
</dbReference>
<dbReference type="PROSITE" id="PS00061">
    <property type="entry name" value="ADH_SHORT"/>
    <property type="match status" value="1"/>
</dbReference>
<dbReference type="NCBIfam" id="NF005559">
    <property type="entry name" value="PRK07231.1"/>
    <property type="match status" value="1"/>
</dbReference>
<organism evidence="4">
    <name type="scientific">Meiothermus ruber</name>
    <dbReference type="NCBI Taxonomy" id="277"/>
    <lineage>
        <taxon>Bacteria</taxon>
        <taxon>Thermotogati</taxon>
        <taxon>Deinococcota</taxon>
        <taxon>Deinococci</taxon>
        <taxon>Thermales</taxon>
        <taxon>Thermaceae</taxon>
        <taxon>Meiothermus</taxon>
    </lineage>
</organism>
<dbReference type="GO" id="GO:0047936">
    <property type="term" value="F:glucose 1-dehydrogenase [NAD(P)+] activity"/>
    <property type="evidence" value="ECO:0007669"/>
    <property type="project" value="UniProtKB-EC"/>
</dbReference>
<dbReference type="PRINTS" id="PR00080">
    <property type="entry name" value="SDRFAMILY"/>
</dbReference>
<feature type="domain" description="Ketoreductase" evidence="3">
    <location>
        <begin position="11"/>
        <end position="192"/>
    </location>
</feature>
<dbReference type="InterPro" id="IPR036291">
    <property type="entry name" value="NAD(P)-bd_dom_sf"/>
</dbReference>
<dbReference type="PRINTS" id="PR00081">
    <property type="entry name" value="GDHRDH"/>
</dbReference>
<dbReference type="AlphaFoldDB" id="A0A7C3DB52"/>
<dbReference type="PANTHER" id="PTHR42760">
    <property type="entry name" value="SHORT-CHAIN DEHYDROGENASES/REDUCTASES FAMILY MEMBER"/>
    <property type="match status" value="1"/>
</dbReference>
<dbReference type="GO" id="GO:0005975">
    <property type="term" value="P:carbohydrate metabolic process"/>
    <property type="evidence" value="ECO:0007669"/>
    <property type="project" value="UniProtKB-ARBA"/>
</dbReference>
<sequence>MVLEKFRLDHKTAVVTGGARGIGLAIATALAEAGAQVVIAELDTEAGQRAAHNLQSQGLRVEFHPLDVTQSAQADALAQSLHQAYGRVDILVNNAGICRNTPALETPDAEWLQVFDINVHGVFWCSRAFGRVMVAQGSGSIINIASMSGLIVNKPQPQAAYNASKAAVAHLTRSLAAELAPFGVRVNAISPGYIGTEMTRRGLETPEWRRDWLGLTPMGRLGEPWEVATCAVFLASEASSYLTGSELVVDGGYTVW</sequence>
<evidence type="ECO:0000256" key="1">
    <source>
        <dbReference type="ARBA" id="ARBA00006484"/>
    </source>
</evidence>
<gene>
    <name evidence="4" type="ORF">ENS82_00390</name>
</gene>
<dbReference type="InterPro" id="IPR002347">
    <property type="entry name" value="SDR_fam"/>
</dbReference>
<dbReference type="FunFam" id="3.40.50.720:FF:000240">
    <property type="entry name" value="SDR family oxidoreductase"/>
    <property type="match status" value="1"/>
</dbReference>
<comment type="similarity">
    <text evidence="1">Belongs to the short-chain dehydrogenases/reductases (SDR) family.</text>
</comment>
<dbReference type="InterPro" id="IPR020904">
    <property type="entry name" value="Sc_DH/Rdtase_CS"/>
</dbReference>
<dbReference type="PANTHER" id="PTHR42760:SF115">
    <property type="entry name" value="3-OXOACYL-[ACYL-CARRIER-PROTEIN] REDUCTASE FABG"/>
    <property type="match status" value="1"/>
</dbReference>
<dbReference type="SUPFAM" id="SSF51735">
    <property type="entry name" value="NAD(P)-binding Rossmann-fold domains"/>
    <property type="match status" value="1"/>
</dbReference>
<evidence type="ECO:0000313" key="4">
    <source>
        <dbReference type="EMBL" id="HFG19166.1"/>
    </source>
</evidence>
<dbReference type="RefSeq" id="WP_409658102.1">
    <property type="nucleotide sequence ID" value="NZ_JBKBUW010000055.1"/>
</dbReference>
<proteinExistence type="inferred from homology"/>
<dbReference type="Gene3D" id="3.40.50.720">
    <property type="entry name" value="NAD(P)-binding Rossmann-like Domain"/>
    <property type="match status" value="1"/>
</dbReference>
<dbReference type="EC" id="1.1.1.47" evidence="4"/>
<evidence type="ECO:0000259" key="3">
    <source>
        <dbReference type="SMART" id="SM00822"/>
    </source>
</evidence>
<dbReference type="EMBL" id="DSWI01000008">
    <property type="protein sequence ID" value="HFG19166.1"/>
    <property type="molecule type" value="Genomic_DNA"/>
</dbReference>
<accession>A0A7C3DB52</accession>
<dbReference type="SMART" id="SM00822">
    <property type="entry name" value="PKS_KR"/>
    <property type="match status" value="1"/>
</dbReference>
<evidence type="ECO:0000256" key="2">
    <source>
        <dbReference type="ARBA" id="ARBA00023002"/>
    </source>
</evidence>
<protein>
    <submittedName>
        <fullName evidence="4">Glucose 1-dehydrogenase</fullName>
        <ecNumber evidence="4">1.1.1.47</ecNumber>
    </submittedName>
</protein>
<reference evidence="4" key="1">
    <citation type="journal article" date="2020" name="mSystems">
        <title>Genome- and Community-Level Interaction Insights into Carbon Utilization and Element Cycling Functions of Hydrothermarchaeota in Hydrothermal Sediment.</title>
        <authorList>
            <person name="Zhou Z."/>
            <person name="Liu Y."/>
            <person name="Xu W."/>
            <person name="Pan J."/>
            <person name="Luo Z.H."/>
            <person name="Li M."/>
        </authorList>
    </citation>
    <scope>NUCLEOTIDE SEQUENCE [LARGE SCALE GENOMIC DNA]</scope>
    <source>
        <strain evidence="4">SpSt-524</strain>
    </source>
</reference>
<dbReference type="InterPro" id="IPR057326">
    <property type="entry name" value="KR_dom"/>
</dbReference>
<comment type="caution">
    <text evidence="4">The sequence shown here is derived from an EMBL/GenBank/DDBJ whole genome shotgun (WGS) entry which is preliminary data.</text>
</comment>
<name>A0A7C3DB52_MEIRU</name>
<keyword evidence="2 4" id="KW-0560">Oxidoreductase</keyword>